<proteinExistence type="predicted"/>
<sequence>MNLGPVLNMSLLRMQRNLRLWLTEARGVVVRGMSGNVAAAHRGGHREVRSAHTHNRGSPH</sequence>
<reference evidence="2 3" key="1">
    <citation type="submission" date="2019-05" db="EMBL/GenBank/DDBJ databases">
        <title>Another draft genome of Portunus trituberculatus and its Hox gene families provides insights of decapod evolution.</title>
        <authorList>
            <person name="Jeong J.-H."/>
            <person name="Song I."/>
            <person name="Kim S."/>
            <person name="Choi T."/>
            <person name="Kim D."/>
            <person name="Ryu S."/>
            <person name="Kim W."/>
        </authorList>
    </citation>
    <scope>NUCLEOTIDE SEQUENCE [LARGE SCALE GENOMIC DNA]</scope>
    <source>
        <tissue evidence="2">Muscle</tissue>
    </source>
</reference>
<accession>A0A5B7J1B3</accession>
<evidence type="ECO:0000256" key="1">
    <source>
        <dbReference type="SAM" id="MobiDB-lite"/>
    </source>
</evidence>
<comment type="caution">
    <text evidence="2">The sequence shown here is derived from an EMBL/GenBank/DDBJ whole genome shotgun (WGS) entry which is preliminary data.</text>
</comment>
<protein>
    <submittedName>
        <fullName evidence="2">Uncharacterized protein</fullName>
    </submittedName>
</protein>
<dbReference type="AlphaFoldDB" id="A0A5B7J1B3"/>
<gene>
    <name evidence="2" type="ORF">E2C01_083194</name>
</gene>
<name>A0A5B7J1B3_PORTR</name>
<feature type="region of interest" description="Disordered" evidence="1">
    <location>
        <begin position="38"/>
        <end position="60"/>
    </location>
</feature>
<dbReference type="Proteomes" id="UP000324222">
    <property type="component" value="Unassembled WGS sequence"/>
</dbReference>
<dbReference type="EMBL" id="VSRR010077347">
    <property type="protein sequence ID" value="MPC88293.1"/>
    <property type="molecule type" value="Genomic_DNA"/>
</dbReference>
<evidence type="ECO:0000313" key="3">
    <source>
        <dbReference type="Proteomes" id="UP000324222"/>
    </source>
</evidence>
<organism evidence="2 3">
    <name type="scientific">Portunus trituberculatus</name>
    <name type="common">Swimming crab</name>
    <name type="synonym">Neptunus trituberculatus</name>
    <dbReference type="NCBI Taxonomy" id="210409"/>
    <lineage>
        <taxon>Eukaryota</taxon>
        <taxon>Metazoa</taxon>
        <taxon>Ecdysozoa</taxon>
        <taxon>Arthropoda</taxon>
        <taxon>Crustacea</taxon>
        <taxon>Multicrustacea</taxon>
        <taxon>Malacostraca</taxon>
        <taxon>Eumalacostraca</taxon>
        <taxon>Eucarida</taxon>
        <taxon>Decapoda</taxon>
        <taxon>Pleocyemata</taxon>
        <taxon>Brachyura</taxon>
        <taxon>Eubrachyura</taxon>
        <taxon>Portunoidea</taxon>
        <taxon>Portunidae</taxon>
        <taxon>Portuninae</taxon>
        <taxon>Portunus</taxon>
    </lineage>
</organism>
<evidence type="ECO:0000313" key="2">
    <source>
        <dbReference type="EMBL" id="MPC88293.1"/>
    </source>
</evidence>
<feature type="compositionally biased region" description="Basic residues" evidence="1">
    <location>
        <begin position="51"/>
        <end position="60"/>
    </location>
</feature>
<keyword evidence="3" id="KW-1185">Reference proteome</keyword>